<accession>A0A7D3XH28</accession>
<reference evidence="2 3" key="1">
    <citation type="submission" date="2019-07" db="EMBL/GenBank/DDBJ databases">
        <title>Thalassofilum flectens gen. nov., sp. nov., a novel moderate thermophilic anaerobe from a shallow sea hot spring in Kunashir Island (Russia), representing a new family in the order Bacteroidales, and proposal of Thalassofilacea fam. nov.</title>
        <authorList>
            <person name="Kochetkova T.V."/>
            <person name="Podosokorskaya O.A."/>
            <person name="Novikov A."/>
            <person name="Elcheninov A.G."/>
            <person name="Toshchakov S.V."/>
            <person name="Kublanov I.V."/>
        </authorList>
    </citation>
    <scope>NUCLEOTIDE SEQUENCE [LARGE SCALE GENOMIC DNA]</scope>
    <source>
        <strain evidence="2 3">38-H</strain>
    </source>
</reference>
<feature type="chain" id="PRO_5029746729" description="DUF4097 domain-containing protein" evidence="1">
    <location>
        <begin position="22"/>
        <end position="358"/>
    </location>
</feature>
<evidence type="ECO:0008006" key="4">
    <source>
        <dbReference type="Google" id="ProtNLM"/>
    </source>
</evidence>
<gene>
    <name evidence="2" type="ORF">FHG85_08910</name>
</gene>
<keyword evidence="3" id="KW-1185">Reference proteome</keyword>
<dbReference type="RefSeq" id="WP_173075038.1">
    <property type="nucleotide sequence ID" value="NZ_CP041345.1"/>
</dbReference>
<sequence length="358" mass="39998">MKNFRILTVALLFVASNLAIGSNVPKSKEFNKEFNVNENTKLVVKNKFGQVNIQNWDKSSIQINVVVKVDSRNESKATALLDAINVSLTKEDDKVLAITTFDDEFSRANRRLFQSSNNEISIDYTIKMPKYVDTKIENKFGDIFINELDSHLEVALKYGNIVVNKLTRGDAESLNEIQVSYGKASVVDANWAKFEVKYGKLIVENLVAGVVLSRYSKIDIENVSSLVLESKYDKYEVESVKNLVGESGYTVFSISELKNKFQLSAKYGDVKIQSVGKNFDEIVFEAAYTGFKAGIPESSSYKIDAFVSYGNVDLGDRKTRLNRIEKNTSVKLLGVVGTSSSPKSKVTLRMKYGNADLD</sequence>
<evidence type="ECO:0000313" key="3">
    <source>
        <dbReference type="Proteomes" id="UP000500961"/>
    </source>
</evidence>
<name>A0A7D3XH28_9BACT</name>
<keyword evidence="1" id="KW-0732">Signal</keyword>
<dbReference type="AlphaFoldDB" id="A0A7D3XH28"/>
<evidence type="ECO:0000256" key="1">
    <source>
        <dbReference type="SAM" id="SignalP"/>
    </source>
</evidence>
<protein>
    <recommendedName>
        <fullName evidence="4">DUF4097 domain-containing protein</fullName>
    </recommendedName>
</protein>
<evidence type="ECO:0000313" key="2">
    <source>
        <dbReference type="EMBL" id="QKG80377.1"/>
    </source>
</evidence>
<feature type="signal peptide" evidence="1">
    <location>
        <begin position="1"/>
        <end position="21"/>
    </location>
</feature>
<organism evidence="2 3">
    <name type="scientific">Tenuifilum thalassicum</name>
    <dbReference type="NCBI Taxonomy" id="2590900"/>
    <lineage>
        <taxon>Bacteria</taxon>
        <taxon>Pseudomonadati</taxon>
        <taxon>Bacteroidota</taxon>
        <taxon>Bacteroidia</taxon>
        <taxon>Bacteroidales</taxon>
        <taxon>Tenuifilaceae</taxon>
        <taxon>Tenuifilum</taxon>
    </lineage>
</organism>
<dbReference type="Proteomes" id="UP000500961">
    <property type="component" value="Chromosome"/>
</dbReference>
<proteinExistence type="predicted"/>
<dbReference type="KEGG" id="ttz:FHG85_08910"/>
<dbReference type="EMBL" id="CP041345">
    <property type="protein sequence ID" value="QKG80377.1"/>
    <property type="molecule type" value="Genomic_DNA"/>
</dbReference>